<gene>
    <name evidence="1" type="ORF">F2Y07_03160</name>
</gene>
<accession>A0A5B3GU82</accession>
<comment type="caution">
    <text evidence="1">The sequence shown here is derived from an EMBL/GenBank/DDBJ whole genome shotgun (WGS) entry which is preliminary data.</text>
</comment>
<dbReference type="AlphaFoldDB" id="A0A5B3GU82"/>
<dbReference type="Proteomes" id="UP000322658">
    <property type="component" value="Unassembled WGS sequence"/>
</dbReference>
<sequence length="360" mass="39786">MASTGLNFSNLTPDNGAIKDLKRLIFLAVTDPESLGKIFNFLPKQKHGEKVGFIGEFGMVGKASQGCNPTFGTSVLATSEKEWDIREWEVAEKICYKDLEGTVAQVAMRTKTNIADLTGTEYTDYILAPRLELAIRKMLMRYAWFGDKAADTVTDGGNLLDSIDPAYFTLVDGFWKRLFTLAAATPDRRTTCAANAAATFAEQKAAMRQNYAAVDFLDALISDASTVLRQANGQLIYITQALKDALDADLKRNNKGSELQWTALFDGITETNYNGVQMLAIPFLDEIIKGCETVSGGKAWNKPYRALYTIKDDLLVGMESESEVADIQVWFNKDEQMNKILSKDKIGTLIADDNLVQVGF</sequence>
<name>A0A5B3GU82_9BACT</name>
<protein>
    <recommendedName>
        <fullName evidence="3">Major capsid protein</fullName>
    </recommendedName>
</protein>
<reference evidence="1 2" key="1">
    <citation type="journal article" date="2019" name="Nat. Med.">
        <title>A library of human gut bacterial isolates paired with longitudinal multiomics data enables mechanistic microbiome research.</title>
        <authorList>
            <person name="Poyet M."/>
            <person name="Groussin M."/>
            <person name="Gibbons S.M."/>
            <person name="Avila-Pacheco J."/>
            <person name="Jiang X."/>
            <person name="Kearney S.M."/>
            <person name="Perrotta A.R."/>
            <person name="Berdy B."/>
            <person name="Zhao S."/>
            <person name="Lieberman T.D."/>
            <person name="Swanson P.K."/>
            <person name="Smith M."/>
            <person name="Roesemann S."/>
            <person name="Alexander J.E."/>
            <person name="Rich S.A."/>
            <person name="Livny J."/>
            <person name="Vlamakis H."/>
            <person name="Clish C."/>
            <person name="Bullock K."/>
            <person name="Deik A."/>
            <person name="Scott J."/>
            <person name="Pierce K.A."/>
            <person name="Xavier R.J."/>
            <person name="Alm E.J."/>
        </authorList>
    </citation>
    <scope>NUCLEOTIDE SEQUENCE [LARGE SCALE GENOMIC DNA]</scope>
    <source>
        <strain evidence="1 2">BIOML-A1</strain>
    </source>
</reference>
<evidence type="ECO:0008006" key="3">
    <source>
        <dbReference type="Google" id="ProtNLM"/>
    </source>
</evidence>
<evidence type="ECO:0000313" key="2">
    <source>
        <dbReference type="Proteomes" id="UP000322658"/>
    </source>
</evidence>
<organism evidence="1 2">
    <name type="scientific">Alistipes shahii</name>
    <dbReference type="NCBI Taxonomy" id="328814"/>
    <lineage>
        <taxon>Bacteria</taxon>
        <taxon>Pseudomonadati</taxon>
        <taxon>Bacteroidota</taxon>
        <taxon>Bacteroidia</taxon>
        <taxon>Bacteroidales</taxon>
        <taxon>Rikenellaceae</taxon>
        <taxon>Alistipes</taxon>
    </lineage>
</organism>
<dbReference type="EMBL" id="VVXJ01000005">
    <property type="protein sequence ID" value="KAA2377151.1"/>
    <property type="molecule type" value="Genomic_DNA"/>
</dbReference>
<proteinExistence type="predicted"/>
<dbReference type="RefSeq" id="WP_118407025.1">
    <property type="nucleotide sequence ID" value="NZ_CAUENT010000054.1"/>
</dbReference>
<evidence type="ECO:0000313" key="1">
    <source>
        <dbReference type="EMBL" id="KAA2377151.1"/>
    </source>
</evidence>